<proteinExistence type="predicted"/>
<feature type="transmembrane region" description="Helical" evidence="3">
    <location>
        <begin position="109"/>
        <end position="131"/>
    </location>
</feature>
<feature type="transmembrane region" description="Helical" evidence="3">
    <location>
        <begin position="179"/>
        <end position="197"/>
    </location>
</feature>
<evidence type="ECO:0000256" key="1">
    <source>
        <dbReference type="ARBA" id="ARBA00023015"/>
    </source>
</evidence>
<dbReference type="Gene3D" id="1.10.10.1320">
    <property type="entry name" value="Anti-sigma factor, zinc-finger domain"/>
    <property type="match status" value="1"/>
</dbReference>
<dbReference type="RefSeq" id="WP_310424467.1">
    <property type="nucleotide sequence ID" value="NZ_JAVDYC010000001.1"/>
</dbReference>
<feature type="transmembrane region" description="Helical" evidence="3">
    <location>
        <begin position="204"/>
        <end position="223"/>
    </location>
</feature>
<evidence type="ECO:0008006" key="6">
    <source>
        <dbReference type="Google" id="ProtNLM"/>
    </source>
</evidence>
<keyword evidence="3" id="KW-1133">Transmembrane helix</keyword>
<reference evidence="4 5" key="1">
    <citation type="submission" date="2023-07" db="EMBL/GenBank/DDBJ databases">
        <title>Sequencing the genomes of 1000 actinobacteria strains.</title>
        <authorList>
            <person name="Klenk H.-P."/>
        </authorList>
    </citation>
    <scope>NUCLEOTIDE SEQUENCE [LARGE SCALE GENOMIC DNA]</scope>
    <source>
        <strain evidence="4 5">DSM 44711</strain>
    </source>
</reference>
<keyword evidence="3" id="KW-0472">Membrane</keyword>
<organism evidence="4 5">
    <name type="scientific">Catenuloplanes niger</name>
    <dbReference type="NCBI Taxonomy" id="587534"/>
    <lineage>
        <taxon>Bacteria</taxon>
        <taxon>Bacillati</taxon>
        <taxon>Actinomycetota</taxon>
        <taxon>Actinomycetes</taxon>
        <taxon>Micromonosporales</taxon>
        <taxon>Micromonosporaceae</taxon>
        <taxon>Catenuloplanes</taxon>
    </lineage>
</organism>
<keyword evidence="3" id="KW-0812">Transmembrane</keyword>
<feature type="transmembrane region" description="Helical" evidence="3">
    <location>
        <begin position="235"/>
        <end position="253"/>
    </location>
</feature>
<feature type="transmembrane region" description="Helical" evidence="3">
    <location>
        <begin position="152"/>
        <end position="173"/>
    </location>
</feature>
<evidence type="ECO:0000256" key="3">
    <source>
        <dbReference type="SAM" id="Phobius"/>
    </source>
</evidence>
<comment type="caution">
    <text evidence="4">The sequence shown here is derived from an EMBL/GenBank/DDBJ whole genome shotgun (WGS) entry which is preliminary data.</text>
</comment>
<feature type="transmembrane region" description="Helical" evidence="3">
    <location>
        <begin position="84"/>
        <end position="103"/>
    </location>
</feature>
<gene>
    <name evidence="4" type="ORF">J2S44_007535</name>
</gene>
<name>A0AAE4A129_9ACTN</name>
<dbReference type="AlphaFoldDB" id="A0AAE4A129"/>
<evidence type="ECO:0000313" key="4">
    <source>
        <dbReference type="EMBL" id="MDR7327285.1"/>
    </source>
</evidence>
<sequence length="263" mass="27434">MSTHVPAAALAAYAAGDPALDDVAAWGVEAHLDTCAPCRARLADRAAPPVRDLLAATRTALLHEARTGPQPAPGRSRWRRWTGWSPLGWAVTAVTAVLAAFLLDRAYPQFPSAVLLVAPLAPMSGLAVAWSRRTDPAWETLAGMPRAGLELVLRRALLVLSATLPTLTAAGLLLGESPALWLLPAITGTSATLWLGGRIGVTRAAGVLAAAWTATVIVPAVLTADVPPVIRAEGVPGWAAAAVICTVLALVRADGFLRLRSWR</sequence>
<dbReference type="Proteomes" id="UP001183629">
    <property type="component" value="Unassembled WGS sequence"/>
</dbReference>
<evidence type="ECO:0000313" key="5">
    <source>
        <dbReference type="Proteomes" id="UP001183629"/>
    </source>
</evidence>
<protein>
    <recommendedName>
        <fullName evidence="6">Zinc-finger domain-containing protein</fullName>
    </recommendedName>
</protein>
<dbReference type="InterPro" id="IPR041916">
    <property type="entry name" value="Anti_sigma_zinc_sf"/>
</dbReference>
<evidence type="ECO:0000256" key="2">
    <source>
        <dbReference type="ARBA" id="ARBA00023163"/>
    </source>
</evidence>
<keyword evidence="5" id="KW-1185">Reference proteome</keyword>
<dbReference type="EMBL" id="JAVDYC010000001">
    <property type="protein sequence ID" value="MDR7327285.1"/>
    <property type="molecule type" value="Genomic_DNA"/>
</dbReference>
<keyword evidence="1" id="KW-0805">Transcription regulation</keyword>
<keyword evidence="2" id="KW-0804">Transcription</keyword>
<accession>A0AAE4A129</accession>